<dbReference type="PROSITE" id="PS50088">
    <property type="entry name" value="ANK_REPEAT"/>
    <property type="match status" value="3"/>
</dbReference>
<dbReference type="RefSeq" id="XP_014239776.1">
    <property type="nucleotide sequence ID" value="XM_014384290.2"/>
</dbReference>
<dbReference type="PANTHER" id="PTHR24157">
    <property type="entry name" value="ANKYRIN REPEAT, SAM AND BASIC LEUCINE ZIPPER DOMAIN-CONTAINING PROTEIN 1"/>
    <property type="match status" value="1"/>
</dbReference>
<dbReference type="SMART" id="SM00248">
    <property type="entry name" value="ANK"/>
    <property type="match status" value="5"/>
</dbReference>
<feature type="repeat" description="ANK" evidence="1">
    <location>
        <begin position="174"/>
        <end position="206"/>
    </location>
</feature>
<dbReference type="PANTHER" id="PTHR24157:SF3">
    <property type="entry name" value="ANKYRIN REPEAT, SAM AND BASIC LEUCINE ZIPPER DOMAIN-CONTAINING PROTEIN 1"/>
    <property type="match status" value="1"/>
</dbReference>
<name>A0A8I6R793_CIMLE</name>
<feature type="repeat" description="ANK" evidence="1">
    <location>
        <begin position="70"/>
        <end position="102"/>
    </location>
</feature>
<dbReference type="Proteomes" id="UP000494040">
    <property type="component" value="Unassembled WGS sequence"/>
</dbReference>
<protein>
    <recommendedName>
        <fullName evidence="4">Ankyrin repeat, SAM and basic leucine zipper domain-containing protein 1</fullName>
    </recommendedName>
</protein>
<dbReference type="PROSITE" id="PS50297">
    <property type="entry name" value="ANK_REP_REGION"/>
    <property type="match status" value="2"/>
</dbReference>
<sequence length="474" mass="54076">MASRPAGFSDDSDEDDFSFYTPLNQTIKKPEIEISGTERLISAIFDRNIEKVQSLLSSNVDINLKEKSSGKWSPVMHAAYIGSKEILELLLKHGANPNDHAEMFTTLMCVCDSASKNDDELLECLELLLSQGADPNATDWYKTTALMFAVKRNHPKLVHKLLEIGCQLDQTDSDGWTPIFYAVDAGDAHMVQLLKDAGADLSLEDRRGRSLTEISSSKYYKDITEIVTPKDKSFEQEEKIESVSPTKRLTHFQIMLEECPNLSLNRLHGFHNEAIKIINGIGLNSLINIFTEKKIQLGEFLTWDDDQWIKAGVEMSYDRQKIKASVQKYHERSWSKQSLKMIDPKEQIDLLQLTQIMCNIVRQFHILSTTTHYYLKNCKPSVGQKEIKVFTEKGLLHLKLINTDLEFIKKLAEQIDKEEDVIPADLISPKIKTRKNFWKLAILPTVVITVILVQVPKFNLIKTFCNKINIPSLF</sequence>
<reference evidence="2" key="1">
    <citation type="submission" date="2022-01" db="UniProtKB">
        <authorList>
            <consortium name="EnsemblMetazoa"/>
        </authorList>
    </citation>
    <scope>IDENTIFICATION</scope>
</reference>
<dbReference type="Gene3D" id="1.25.40.20">
    <property type="entry name" value="Ankyrin repeat-containing domain"/>
    <property type="match status" value="1"/>
</dbReference>
<dbReference type="GeneID" id="106661106"/>
<dbReference type="EnsemblMetazoa" id="XM_014384290.2">
    <property type="protein sequence ID" value="XP_014239776.1"/>
    <property type="gene ID" value="LOC106661106"/>
</dbReference>
<dbReference type="EnsemblMetazoa" id="XM_014384288.2">
    <property type="protein sequence ID" value="XP_014239774.1"/>
    <property type="gene ID" value="LOC106661106"/>
</dbReference>
<dbReference type="SUPFAM" id="SSF48403">
    <property type="entry name" value="Ankyrin repeat"/>
    <property type="match status" value="1"/>
</dbReference>
<dbReference type="OrthoDB" id="448455at2759"/>
<dbReference type="Pfam" id="PF13637">
    <property type="entry name" value="Ank_4"/>
    <property type="match status" value="1"/>
</dbReference>
<dbReference type="KEGG" id="clec:106661106"/>
<evidence type="ECO:0000313" key="2">
    <source>
        <dbReference type="EnsemblMetazoa" id="XP_014239774.1"/>
    </source>
</evidence>
<dbReference type="Pfam" id="PF12796">
    <property type="entry name" value="Ank_2"/>
    <property type="match status" value="1"/>
</dbReference>
<dbReference type="InterPro" id="IPR002110">
    <property type="entry name" value="Ankyrin_rpt"/>
</dbReference>
<evidence type="ECO:0000256" key="1">
    <source>
        <dbReference type="PROSITE-ProRule" id="PRU00023"/>
    </source>
</evidence>
<feature type="repeat" description="ANK" evidence="1">
    <location>
        <begin position="141"/>
        <end position="173"/>
    </location>
</feature>
<dbReference type="OMA" id="PFMFACR"/>
<organism evidence="2 3">
    <name type="scientific">Cimex lectularius</name>
    <name type="common">Bed bug</name>
    <name type="synonym">Acanthia lectularia</name>
    <dbReference type="NCBI Taxonomy" id="79782"/>
    <lineage>
        <taxon>Eukaryota</taxon>
        <taxon>Metazoa</taxon>
        <taxon>Ecdysozoa</taxon>
        <taxon>Arthropoda</taxon>
        <taxon>Hexapoda</taxon>
        <taxon>Insecta</taxon>
        <taxon>Pterygota</taxon>
        <taxon>Neoptera</taxon>
        <taxon>Paraneoptera</taxon>
        <taxon>Hemiptera</taxon>
        <taxon>Heteroptera</taxon>
        <taxon>Panheteroptera</taxon>
        <taxon>Cimicomorpha</taxon>
        <taxon>Cimicidae</taxon>
        <taxon>Cimex</taxon>
    </lineage>
</organism>
<dbReference type="InterPro" id="IPR036770">
    <property type="entry name" value="Ankyrin_rpt-contain_sf"/>
</dbReference>
<accession>A0A8I6R793</accession>
<keyword evidence="3" id="KW-1185">Reference proteome</keyword>
<dbReference type="RefSeq" id="XP_014239774.1">
    <property type="nucleotide sequence ID" value="XM_014384288.2"/>
</dbReference>
<evidence type="ECO:0008006" key="4">
    <source>
        <dbReference type="Google" id="ProtNLM"/>
    </source>
</evidence>
<dbReference type="RefSeq" id="XP_024080316.1">
    <property type="nucleotide sequence ID" value="XM_024224548.1"/>
</dbReference>
<dbReference type="GO" id="GO:0071546">
    <property type="term" value="C:pi-body"/>
    <property type="evidence" value="ECO:0007669"/>
    <property type="project" value="TreeGrafter"/>
</dbReference>
<dbReference type="AlphaFoldDB" id="A0A8I6R793"/>
<proteinExistence type="predicted"/>
<evidence type="ECO:0000313" key="3">
    <source>
        <dbReference type="Proteomes" id="UP000494040"/>
    </source>
</evidence>
<keyword evidence="1" id="KW-0040">ANK repeat</keyword>
<dbReference type="EnsemblMetazoa" id="XM_024224548.1">
    <property type="protein sequence ID" value="XP_024080316.1"/>
    <property type="gene ID" value="LOC106661106"/>
</dbReference>